<dbReference type="AlphaFoldDB" id="A0A2G8KVI8"/>
<accession>A0A2G8KVI8</accession>
<sequence>VDIEMVILRDSFVSVIDNGVAIYLSSGAVLPPLNTLKSLYFENAKWQQWDLTKLISILQYACHRSPPTEIKIERILLPFEFENKLSTLQQKPSVVWIPGVAAAGLQHINYDTGQWELIDIFSTIKAKLVV</sequence>
<dbReference type="EMBL" id="MRZV01000346">
    <property type="protein sequence ID" value="PIK52011.1"/>
    <property type="molecule type" value="Genomic_DNA"/>
</dbReference>
<feature type="non-terminal residue" evidence="1">
    <location>
        <position position="1"/>
    </location>
</feature>
<evidence type="ECO:0000313" key="1">
    <source>
        <dbReference type="EMBL" id="PIK52011.1"/>
    </source>
</evidence>
<reference evidence="1 2" key="1">
    <citation type="journal article" date="2017" name="PLoS Biol.">
        <title>The sea cucumber genome provides insights into morphological evolution and visceral regeneration.</title>
        <authorList>
            <person name="Zhang X."/>
            <person name="Sun L."/>
            <person name="Yuan J."/>
            <person name="Sun Y."/>
            <person name="Gao Y."/>
            <person name="Zhang L."/>
            <person name="Li S."/>
            <person name="Dai H."/>
            <person name="Hamel J.F."/>
            <person name="Liu C."/>
            <person name="Yu Y."/>
            <person name="Liu S."/>
            <person name="Lin W."/>
            <person name="Guo K."/>
            <person name="Jin S."/>
            <person name="Xu P."/>
            <person name="Storey K.B."/>
            <person name="Huan P."/>
            <person name="Zhang T."/>
            <person name="Zhou Y."/>
            <person name="Zhang J."/>
            <person name="Lin C."/>
            <person name="Li X."/>
            <person name="Xing L."/>
            <person name="Huo D."/>
            <person name="Sun M."/>
            <person name="Wang L."/>
            <person name="Mercier A."/>
            <person name="Li F."/>
            <person name="Yang H."/>
            <person name="Xiang J."/>
        </authorList>
    </citation>
    <scope>NUCLEOTIDE SEQUENCE [LARGE SCALE GENOMIC DNA]</scope>
    <source>
        <strain evidence="1">Shaxun</strain>
        <tissue evidence="1">Muscle</tissue>
    </source>
</reference>
<keyword evidence="2" id="KW-1185">Reference proteome</keyword>
<proteinExistence type="predicted"/>
<evidence type="ECO:0000313" key="2">
    <source>
        <dbReference type="Proteomes" id="UP000230750"/>
    </source>
</evidence>
<comment type="caution">
    <text evidence="1">The sequence shown here is derived from an EMBL/GenBank/DDBJ whole genome shotgun (WGS) entry which is preliminary data.</text>
</comment>
<organism evidence="1 2">
    <name type="scientific">Stichopus japonicus</name>
    <name type="common">Sea cucumber</name>
    <dbReference type="NCBI Taxonomy" id="307972"/>
    <lineage>
        <taxon>Eukaryota</taxon>
        <taxon>Metazoa</taxon>
        <taxon>Echinodermata</taxon>
        <taxon>Eleutherozoa</taxon>
        <taxon>Echinozoa</taxon>
        <taxon>Holothuroidea</taxon>
        <taxon>Aspidochirotacea</taxon>
        <taxon>Aspidochirotida</taxon>
        <taxon>Stichopodidae</taxon>
        <taxon>Apostichopus</taxon>
    </lineage>
</organism>
<protein>
    <submittedName>
        <fullName evidence="1">Uncharacterized protein</fullName>
    </submittedName>
</protein>
<gene>
    <name evidence="1" type="ORF">BSL78_11084</name>
</gene>
<name>A0A2G8KVI8_STIJA</name>
<dbReference type="Proteomes" id="UP000230750">
    <property type="component" value="Unassembled WGS sequence"/>
</dbReference>